<feature type="transmembrane region" description="Helical" evidence="1">
    <location>
        <begin position="9"/>
        <end position="30"/>
    </location>
</feature>
<organism evidence="2 3">
    <name type="scientific">Lysobacter arenosi</name>
    <dbReference type="NCBI Taxonomy" id="2795387"/>
    <lineage>
        <taxon>Bacteria</taxon>
        <taxon>Pseudomonadati</taxon>
        <taxon>Pseudomonadota</taxon>
        <taxon>Gammaproteobacteria</taxon>
        <taxon>Lysobacterales</taxon>
        <taxon>Lysobacteraceae</taxon>
        <taxon>Lysobacter</taxon>
    </lineage>
</organism>
<protein>
    <recommendedName>
        <fullName evidence="4">Lysoplasmalogenase</fullName>
    </recommendedName>
</protein>
<dbReference type="InterPro" id="IPR046487">
    <property type="entry name" value="DUF6580"/>
</dbReference>
<dbReference type="EMBL" id="CP071517">
    <property type="protein sequence ID" value="QSX76612.1"/>
    <property type="molecule type" value="Genomic_DNA"/>
</dbReference>
<sequence length="193" mass="20622">MNRPASEKLFAPGPLVLAGMIVVAALTRLLPHPPNFSPVEAMALFGGAYFASRRWAFFVPLAGMFISDIALAAINGGLYSTWFGSAGIWVVYLCVALTTALGLNLRGRVSGSRVLGYSLVGSVLFFVVTNFASWAFQVTPTYPMTAAGLGAAFVAGIPFFQWTVLGTLFYAALLFGGFALLRQRVPALRMQTV</sequence>
<evidence type="ECO:0008006" key="4">
    <source>
        <dbReference type="Google" id="ProtNLM"/>
    </source>
</evidence>
<feature type="transmembrane region" description="Helical" evidence="1">
    <location>
        <begin position="82"/>
        <end position="103"/>
    </location>
</feature>
<keyword evidence="1" id="KW-0472">Membrane</keyword>
<dbReference type="Proteomes" id="UP000663400">
    <property type="component" value="Chromosome"/>
</dbReference>
<evidence type="ECO:0000313" key="2">
    <source>
        <dbReference type="EMBL" id="QSX76612.1"/>
    </source>
</evidence>
<name>A0ABX7REK5_9GAMM</name>
<keyword evidence="3" id="KW-1185">Reference proteome</keyword>
<keyword evidence="1" id="KW-0812">Transmembrane</keyword>
<feature type="transmembrane region" description="Helical" evidence="1">
    <location>
        <begin position="159"/>
        <end position="181"/>
    </location>
</feature>
<proteinExistence type="predicted"/>
<accession>A0ABX7REK5</accession>
<dbReference type="RefSeq" id="WP_200606602.1">
    <property type="nucleotide sequence ID" value="NZ_CP071517.1"/>
</dbReference>
<gene>
    <name evidence="2" type="ORF">HIV01_009175</name>
</gene>
<keyword evidence="1" id="KW-1133">Transmembrane helix</keyword>
<feature type="transmembrane region" description="Helical" evidence="1">
    <location>
        <begin position="57"/>
        <end position="76"/>
    </location>
</feature>
<feature type="transmembrane region" description="Helical" evidence="1">
    <location>
        <begin position="115"/>
        <end position="136"/>
    </location>
</feature>
<evidence type="ECO:0000313" key="3">
    <source>
        <dbReference type="Proteomes" id="UP000663400"/>
    </source>
</evidence>
<evidence type="ECO:0000256" key="1">
    <source>
        <dbReference type="SAM" id="Phobius"/>
    </source>
</evidence>
<dbReference type="Pfam" id="PF20221">
    <property type="entry name" value="DUF6580"/>
    <property type="match status" value="1"/>
</dbReference>
<reference evidence="2 3" key="1">
    <citation type="submission" date="2021-02" db="EMBL/GenBank/DDBJ databases">
        <title>Lysobacter arenosi sp. nov., isolated from soil of gangwondo yeongwol, south Korea.</title>
        <authorList>
            <person name="Kim K.R."/>
            <person name="Kim K.H."/>
            <person name="Jeon C.O."/>
        </authorList>
    </citation>
    <scope>NUCLEOTIDE SEQUENCE [LARGE SCALE GENOMIC DNA]</scope>
    <source>
        <strain evidence="2 3">R7</strain>
    </source>
</reference>